<proteinExistence type="predicted"/>
<protein>
    <submittedName>
        <fullName evidence="2">Uncharacterized protein</fullName>
    </submittedName>
</protein>
<dbReference type="AlphaFoldDB" id="A0A4C1V0J9"/>
<evidence type="ECO:0000313" key="3">
    <source>
        <dbReference type="Proteomes" id="UP000299102"/>
    </source>
</evidence>
<feature type="compositionally biased region" description="Basic and acidic residues" evidence="1">
    <location>
        <begin position="31"/>
        <end position="40"/>
    </location>
</feature>
<dbReference type="Proteomes" id="UP000299102">
    <property type="component" value="Unassembled WGS sequence"/>
</dbReference>
<gene>
    <name evidence="2" type="ORF">EVAR_4980_1</name>
</gene>
<feature type="region of interest" description="Disordered" evidence="1">
    <location>
        <begin position="1"/>
        <end position="58"/>
    </location>
</feature>
<dbReference type="EMBL" id="BGZK01000250">
    <property type="protein sequence ID" value="GBP31742.1"/>
    <property type="molecule type" value="Genomic_DNA"/>
</dbReference>
<name>A0A4C1V0J9_EUMVA</name>
<feature type="compositionally biased region" description="Polar residues" evidence="1">
    <location>
        <begin position="17"/>
        <end position="26"/>
    </location>
</feature>
<feature type="compositionally biased region" description="Low complexity" evidence="1">
    <location>
        <begin position="42"/>
        <end position="58"/>
    </location>
</feature>
<comment type="caution">
    <text evidence="2">The sequence shown here is derived from an EMBL/GenBank/DDBJ whole genome shotgun (WGS) entry which is preliminary data.</text>
</comment>
<organism evidence="2 3">
    <name type="scientific">Eumeta variegata</name>
    <name type="common">Bagworm moth</name>
    <name type="synonym">Eumeta japonica</name>
    <dbReference type="NCBI Taxonomy" id="151549"/>
    <lineage>
        <taxon>Eukaryota</taxon>
        <taxon>Metazoa</taxon>
        <taxon>Ecdysozoa</taxon>
        <taxon>Arthropoda</taxon>
        <taxon>Hexapoda</taxon>
        <taxon>Insecta</taxon>
        <taxon>Pterygota</taxon>
        <taxon>Neoptera</taxon>
        <taxon>Endopterygota</taxon>
        <taxon>Lepidoptera</taxon>
        <taxon>Glossata</taxon>
        <taxon>Ditrysia</taxon>
        <taxon>Tineoidea</taxon>
        <taxon>Psychidae</taxon>
        <taxon>Oiketicinae</taxon>
        <taxon>Eumeta</taxon>
    </lineage>
</organism>
<evidence type="ECO:0000313" key="2">
    <source>
        <dbReference type="EMBL" id="GBP31742.1"/>
    </source>
</evidence>
<reference evidence="2 3" key="1">
    <citation type="journal article" date="2019" name="Commun. Biol.">
        <title>The bagworm genome reveals a unique fibroin gene that provides high tensile strength.</title>
        <authorList>
            <person name="Kono N."/>
            <person name="Nakamura H."/>
            <person name="Ohtoshi R."/>
            <person name="Tomita M."/>
            <person name="Numata K."/>
            <person name="Arakawa K."/>
        </authorList>
    </citation>
    <scope>NUCLEOTIDE SEQUENCE [LARGE SCALE GENOMIC DNA]</scope>
</reference>
<accession>A0A4C1V0J9</accession>
<sequence>MPNEQSRAGGEARGPTAPSSVIQNPANVVGRRSDTRRAAESGRALPAHAAAEAAPPAGHGAAHFWVECTKSIFAQMSARELAAT</sequence>
<evidence type="ECO:0000256" key="1">
    <source>
        <dbReference type="SAM" id="MobiDB-lite"/>
    </source>
</evidence>
<keyword evidence="3" id="KW-1185">Reference proteome</keyword>